<protein>
    <submittedName>
        <fullName evidence="2">Uncharacterized protein</fullName>
    </submittedName>
</protein>
<keyword evidence="3" id="KW-1185">Reference proteome</keyword>
<reference evidence="2" key="1">
    <citation type="submission" date="2021-02" db="EMBL/GenBank/DDBJ databases">
        <authorList>
            <person name="Nowell W R."/>
        </authorList>
    </citation>
    <scope>NUCLEOTIDE SEQUENCE</scope>
    <source>
        <strain evidence="2">Ploen Becks lab</strain>
    </source>
</reference>
<feature type="compositionally biased region" description="Basic and acidic residues" evidence="1">
    <location>
        <begin position="23"/>
        <end position="43"/>
    </location>
</feature>
<dbReference type="EMBL" id="CAJNOC010008372">
    <property type="protein sequence ID" value="CAF1114533.1"/>
    <property type="molecule type" value="Genomic_DNA"/>
</dbReference>
<evidence type="ECO:0000256" key="1">
    <source>
        <dbReference type="SAM" id="MobiDB-lite"/>
    </source>
</evidence>
<sequence length="43" mass="4880">LEQRKMNKGEAATNNNSGSSSDNNRERVPKKESMDHYLKNDVS</sequence>
<gene>
    <name evidence="2" type="ORF">OXX778_LOCUS21771</name>
</gene>
<organism evidence="2 3">
    <name type="scientific">Brachionus calyciflorus</name>
    <dbReference type="NCBI Taxonomy" id="104777"/>
    <lineage>
        <taxon>Eukaryota</taxon>
        <taxon>Metazoa</taxon>
        <taxon>Spiralia</taxon>
        <taxon>Gnathifera</taxon>
        <taxon>Rotifera</taxon>
        <taxon>Eurotatoria</taxon>
        <taxon>Monogononta</taxon>
        <taxon>Pseudotrocha</taxon>
        <taxon>Ploima</taxon>
        <taxon>Brachionidae</taxon>
        <taxon>Brachionus</taxon>
    </lineage>
</organism>
<feature type="region of interest" description="Disordered" evidence="1">
    <location>
        <begin position="1"/>
        <end position="43"/>
    </location>
</feature>
<feature type="non-terminal residue" evidence="2">
    <location>
        <position position="1"/>
    </location>
</feature>
<comment type="caution">
    <text evidence="2">The sequence shown here is derived from an EMBL/GenBank/DDBJ whole genome shotgun (WGS) entry which is preliminary data.</text>
</comment>
<name>A0A814Q4B5_9BILA</name>
<proteinExistence type="predicted"/>
<evidence type="ECO:0000313" key="3">
    <source>
        <dbReference type="Proteomes" id="UP000663879"/>
    </source>
</evidence>
<dbReference type="Proteomes" id="UP000663879">
    <property type="component" value="Unassembled WGS sequence"/>
</dbReference>
<dbReference type="AlphaFoldDB" id="A0A814Q4B5"/>
<accession>A0A814Q4B5</accession>
<evidence type="ECO:0000313" key="2">
    <source>
        <dbReference type="EMBL" id="CAF1114533.1"/>
    </source>
</evidence>